<evidence type="ECO:0000313" key="1">
    <source>
        <dbReference type="EMBL" id="SFV62740.1"/>
    </source>
</evidence>
<name>A0A1W1CA55_9ZZZZ</name>
<protein>
    <recommendedName>
        <fullName evidence="2">Integral membrane protein CcmA involved in cell shape determination</fullName>
    </recommendedName>
</protein>
<dbReference type="AlphaFoldDB" id="A0A1W1CA55"/>
<gene>
    <name evidence="1" type="ORF">MNB_SUP05-5-71</name>
</gene>
<organism evidence="1">
    <name type="scientific">hydrothermal vent metagenome</name>
    <dbReference type="NCBI Taxonomy" id="652676"/>
    <lineage>
        <taxon>unclassified sequences</taxon>
        <taxon>metagenomes</taxon>
        <taxon>ecological metagenomes</taxon>
    </lineage>
</organism>
<dbReference type="PANTHER" id="PTHR35024:SF4">
    <property type="entry name" value="POLYMER-FORMING CYTOSKELETAL PROTEIN"/>
    <property type="match status" value="1"/>
</dbReference>
<dbReference type="PANTHER" id="PTHR35024">
    <property type="entry name" value="HYPOTHETICAL CYTOSOLIC PROTEIN"/>
    <property type="match status" value="1"/>
</dbReference>
<dbReference type="Pfam" id="PF04519">
    <property type="entry name" value="Bactofilin"/>
    <property type="match status" value="1"/>
</dbReference>
<evidence type="ECO:0008006" key="2">
    <source>
        <dbReference type="Google" id="ProtNLM"/>
    </source>
</evidence>
<accession>A0A1W1CA55</accession>
<dbReference type="EMBL" id="FPHJ01000038">
    <property type="protein sequence ID" value="SFV62740.1"/>
    <property type="molecule type" value="Genomic_DNA"/>
</dbReference>
<dbReference type="InterPro" id="IPR007607">
    <property type="entry name" value="BacA/B"/>
</dbReference>
<proteinExistence type="predicted"/>
<sequence length="155" mass="16890">MWDKIKNKKEETEENSIVKIDELRTIDTAKKELKQKPVSVTHSRSMIGKGLIIKGELTGSDDVVVQGKVEGTINLKNNSVVIGENAKVIANIFVKDIKVEGNVKGDIEAVEKVLITEKGKVEGNITAGKVVLNEGCSFKGNISMVEGNQDNKSKK</sequence>
<reference evidence="1" key="1">
    <citation type="submission" date="2016-10" db="EMBL/GenBank/DDBJ databases">
        <authorList>
            <person name="de Groot N.N."/>
        </authorList>
    </citation>
    <scope>NUCLEOTIDE SEQUENCE</scope>
</reference>